<reference evidence="1 2" key="1">
    <citation type="journal article" date="2022" name="Nat. Ecol. Evol.">
        <title>A masculinizing supergene underlies an exaggerated male reproductive morph in a spider.</title>
        <authorList>
            <person name="Hendrickx F."/>
            <person name="De Corte Z."/>
            <person name="Sonet G."/>
            <person name="Van Belleghem S.M."/>
            <person name="Kostlbacher S."/>
            <person name="Vangestel C."/>
        </authorList>
    </citation>
    <scope>NUCLEOTIDE SEQUENCE [LARGE SCALE GENOMIC DNA]</scope>
    <source>
        <strain evidence="1">W744_W776</strain>
    </source>
</reference>
<keyword evidence="2" id="KW-1185">Reference proteome</keyword>
<dbReference type="Proteomes" id="UP000827092">
    <property type="component" value="Unassembled WGS sequence"/>
</dbReference>
<evidence type="ECO:0000313" key="1">
    <source>
        <dbReference type="EMBL" id="KAG8188133.1"/>
    </source>
</evidence>
<organism evidence="1 2">
    <name type="scientific">Oedothorax gibbosus</name>
    <dbReference type="NCBI Taxonomy" id="931172"/>
    <lineage>
        <taxon>Eukaryota</taxon>
        <taxon>Metazoa</taxon>
        <taxon>Ecdysozoa</taxon>
        <taxon>Arthropoda</taxon>
        <taxon>Chelicerata</taxon>
        <taxon>Arachnida</taxon>
        <taxon>Araneae</taxon>
        <taxon>Araneomorphae</taxon>
        <taxon>Entelegynae</taxon>
        <taxon>Araneoidea</taxon>
        <taxon>Linyphiidae</taxon>
        <taxon>Erigoninae</taxon>
        <taxon>Oedothorax</taxon>
    </lineage>
</organism>
<sequence length="102" mass="11511">MAVLGLYEDPAENLKQCIAFLNQKITNASCGIPHKTWMALNQKSLMSLTSTMNYSPFERKTILDNKDLQRRVSSEKKLPQQTVAIPWVLISGPEIPTCRAFT</sequence>
<name>A0AAV6UWG6_9ARAC</name>
<accession>A0AAV6UWG6</accession>
<dbReference type="EMBL" id="JAFNEN010000248">
    <property type="protein sequence ID" value="KAG8188133.1"/>
    <property type="molecule type" value="Genomic_DNA"/>
</dbReference>
<gene>
    <name evidence="1" type="ORF">JTE90_029061</name>
</gene>
<protein>
    <submittedName>
        <fullName evidence="1">Uncharacterized protein</fullName>
    </submittedName>
</protein>
<evidence type="ECO:0000313" key="2">
    <source>
        <dbReference type="Proteomes" id="UP000827092"/>
    </source>
</evidence>
<dbReference type="AlphaFoldDB" id="A0AAV6UWG6"/>
<comment type="caution">
    <text evidence="1">The sequence shown here is derived from an EMBL/GenBank/DDBJ whole genome shotgun (WGS) entry which is preliminary data.</text>
</comment>
<proteinExistence type="predicted"/>